<organism evidence="12 13">
    <name type="scientific">Pomacea canaliculata</name>
    <name type="common">Golden apple snail</name>
    <dbReference type="NCBI Taxonomy" id="400727"/>
    <lineage>
        <taxon>Eukaryota</taxon>
        <taxon>Metazoa</taxon>
        <taxon>Spiralia</taxon>
        <taxon>Lophotrochozoa</taxon>
        <taxon>Mollusca</taxon>
        <taxon>Gastropoda</taxon>
        <taxon>Caenogastropoda</taxon>
        <taxon>Architaenioglossa</taxon>
        <taxon>Ampullarioidea</taxon>
        <taxon>Ampullariidae</taxon>
        <taxon>Pomacea</taxon>
    </lineage>
</organism>
<keyword evidence="6" id="KW-0067">ATP-binding</keyword>
<evidence type="ECO:0000256" key="4">
    <source>
        <dbReference type="ARBA" id="ARBA00022741"/>
    </source>
</evidence>
<dbReference type="AlphaFoldDB" id="A0A2T7PPI7"/>
<gene>
    <name evidence="12" type="ORF">C0Q70_02291</name>
</gene>
<dbReference type="InterPro" id="IPR019539">
    <property type="entry name" value="GalKase_N"/>
</dbReference>
<keyword evidence="2" id="KW-0808">Transferase</keyword>
<evidence type="ECO:0000259" key="11">
    <source>
        <dbReference type="Pfam" id="PF10509"/>
    </source>
</evidence>
<comment type="caution">
    <text evidence="12">The sequence shown here is derived from an EMBL/GenBank/DDBJ whole genome shotgun (WGS) entry which is preliminary data.</text>
</comment>
<dbReference type="Pfam" id="PF10509">
    <property type="entry name" value="GalKase_gal_bdg"/>
    <property type="match status" value="1"/>
</dbReference>
<dbReference type="Pfam" id="PF00288">
    <property type="entry name" value="GHMP_kinases_N"/>
    <property type="match status" value="1"/>
</dbReference>
<dbReference type="FunFam" id="3.30.230.10:FF:000040">
    <property type="entry name" value="Galactokinase 1"/>
    <property type="match status" value="1"/>
</dbReference>
<dbReference type="PIRSF" id="PIRSF000530">
    <property type="entry name" value="Galactokinase"/>
    <property type="match status" value="1"/>
</dbReference>
<keyword evidence="13" id="KW-1185">Reference proteome</keyword>
<dbReference type="InterPro" id="IPR019741">
    <property type="entry name" value="Galactokinase_CS"/>
</dbReference>
<reference evidence="12 13" key="1">
    <citation type="submission" date="2018-04" db="EMBL/GenBank/DDBJ databases">
        <title>The genome of golden apple snail Pomacea canaliculata provides insight into stress tolerance and invasive adaptation.</title>
        <authorList>
            <person name="Liu C."/>
            <person name="Liu B."/>
            <person name="Ren Y."/>
            <person name="Zhang Y."/>
            <person name="Wang H."/>
            <person name="Li S."/>
            <person name="Jiang F."/>
            <person name="Yin L."/>
            <person name="Zhang G."/>
            <person name="Qian W."/>
            <person name="Fan W."/>
        </authorList>
    </citation>
    <scope>NUCLEOTIDE SEQUENCE [LARGE SCALE GENOMIC DNA]</scope>
    <source>
        <strain evidence="12">SZHN2017</strain>
        <tissue evidence="12">Muscle</tissue>
    </source>
</reference>
<name>A0A2T7PPI7_POMCA</name>
<evidence type="ECO:0000259" key="10">
    <source>
        <dbReference type="Pfam" id="PF08544"/>
    </source>
</evidence>
<dbReference type="PANTHER" id="PTHR10457">
    <property type="entry name" value="MEVALONATE KINASE/GALACTOKINASE"/>
    <property type="match status" value="1"/>
</dbReference>
<dbReference type="GO" id="GO:0005829">
    <property type="term" value="C:cytosol"/>
    <property type="evidence" value="ECO:0007669"/>
    <property type="project" value="TreeGrafter"/>
</dbReference>
<accession>A0A2T7PPI7</accession>
<evidence type="ECO:0000259" key="9">
    <source>
        <dbReference type="Pfam" id="PF00288"/>
    </source>
</evidence>
<dbReference type="STRING" id="400727.A0A2T7PPI7"/>
<dbReference type="OrthoDB" id="275179at2759"/>
<keyword evidence="8" id="KW-0119">Carbohydrate metabolism</keyword>
<evidence type="ECO:0000256" key="5">
    <source>
        <dbReference type="ARBA" id="ARBA00022777"/>
    </source>
</evidence>
<keyword evidence="4" id="KW-0547">Nucleotide-binding</keyword>
<dbReference type="InterPro" id="IPR013750">
    <property type="entry name" value="GHMP_kinase_C_dom"/>
</dbReference>
<evidence type="ECO:0008006" key="14">
    <source>
        <dbReference type="Google" id="ProtNLM"/>
    </source>
</evidence>
<evidence type="ECO:0000313" key="12">
    <source>
        <dbReference type="EMBL" id="PVD35331.1"/>
    </source>
</evidence>
<dbReference type="Gene3D" id="3.30.230.10">
    <property type="match status" value="1"/>
</dbReference>
<dbReference type="InterPro" id="IPR006206">
    <property type="entry name" value="Mevalonate/galactokinase"/>
</dbReference>
<keyword evidence="5" id="KW-0418">Kinase</keyword>
<dbReference type="Pfam" id="PF08544">
    <property type="entry name" value="GHMP_kinases_C"/>
    <property type="match status" value="1"/>
</dbReference>
<dbReference type="InterPro" id="IPR014721">
    <property type="entry name" value="Ribsml_uS5_D2-typ_fold_subgr"/>
</dbReference>
<dbReference type="SUPFAM" id="SSF55060">
    <property type="entry name" value="GHMP Kinase, C-terminal domain"/>
    <property type="match status" value="1"/>
</dbReference>
<dbReference type="EMBL" id="PZQS01000002">
    <property type="protein sequence ID" value="PVD35331.1"/>
    <property type="molecule type" value="Genomic_DNA"/>
</dbReference>
<dbReference type="GO" id="GO:0006012">
    <property type="term" value="P:galactose metabolic process"/>
    <property type="evidence" value="ECO:0007669"/>
    <property type="project" value="InterPro"/>
</dbReference>
<keyword evidence="3" id="KW-0479">Metal-binding</keyword>
<dbReference type="InterPro" id="IPR036554">
    <property type="entry name" value="GHMP_kinase_C_sf"/>
</dbReference>
<dbReference type="PROSITE" id="PS00106">
    <property type="entry name" value="GALACTOKINASE"/>
    <property type="match status" value="1"/>
</dbReference>
<proteinExistence type="inferred from homology"/>
<dbReference type="InterPro" id="IPR006204">
    <property type="entry name" value="GHMP_kinase_N_dom"/>
</dbReference>
<dbReference type="Gene3D" id="3.30.70.890">
    <property type="entry name" value="GHMP kinase, C-terminal domain"/>
    <property type="match status" value="1"/>
</dbReference>
<dbReference type="OMA" id="VMPCAIN"/>
<evidence type="ECO:0000256" key="6">
    <source>
        <dbReference type="ARBA" id="ARBA00022840"/>
    </source>
</evidence>
<dbReference type="PRINTS" id="PR00959">
    <property type="entry name" value="MEVGALKINASE"/>
</dbReference>
<evidence type="ECO:0000256" key="7">
    <source>
        <dbReference type="ARBA" id="ARBA00022842"/>
    </source>
</evidence>
<dbReference type="Proteomes" id="UP000245119">
    <property type="component" value="Linkage Group LG2"/>
</dbReference>
<dbReference type="PRINTS" id="PR00473">
    <property type="entry name" value="GALCTOKINASE"/>
</dbReference>
<keyword evidence="7" id="KW-0460">Magnesium</keyword>
<evidence type="ECO:0000256" key="8">
    <source>
        <dbReference type="ARBA" id="ARBA00023277"/>
    </source>
</evidence>
<comment type="similarity">
    <text evidence="1">Belongs to the GHMP kinase family. GalK subfamily.</text>
</comment>
<sequence>MISPIPPLKDLMEAAVAAFREQFGDAPNIAACAPGRVNLIGEHTDYNEGFVFPMALPLVTILVGRERDGDICRIFTLAEGPNEPKLVEFLVPKIQKLEPGSPKWANYIKGVVAKFPGEVPAFDAVVVTSVPLGGGVSSSASLEVATFTFLEQLVPNLRVEQLNKALVCQKAEHDFAGMPCGIMDQFISVMGKTDHALLIDCRSCEGRLVPMKDAGVVVLVTNSNVKHELTGSEYPMRRRQCETAAATLGKKSLREASSADLEANKDKLDSETYRRARHVITEIKRTEEAADALERGDYKRFGHLMVESHNSLRDDYEVSCKELDMLVETALEMRDEGVFGSRMTGGGFGGCTVTLLKKEAVERVVECINSRYQSTGNKATFFVVGASEGTRALQC</sequence>
<dbReference type="GO" id="GO:0004335">
    <property type="term" value="F:galactokinase activity"/>
    <property type="evidence" value="ECO:0007669"/>
    <property type="project" value="InterPro"/>
</dbReference>
<dbReference type="NCBIfam" id="TIGR00131">
    <property type="entry name" value="gal_kin"/>
    <property type="match status" value="1"/>
</dbReference>
<dbReference type="GO" id="GO:0005524">
    <property type="term" value="F:ATP binding"/>
    <property type="evidence" value="ECO:0007669"/>
    <property type="project" value="UniProtKB-KW"/>
</dbReference>
<dbReference type="InterPro" id="IPR000705">
    <property type="entry name" value="Galactokinase"/>
</dbReference>
<feature type="domain" description="Galactokinase N-terminal" evidence="11">
    <location>
        <begin position="18"/>
        <end position="65"/>
    </location>
</feature>
<dbReference type="InterPro" id="IPR020568">
    <property type="entry name" value="Ribosomal_Su5_D2-typ_SF"/>
</dbReference>
<dbReference type="FunFam" id="3.30.70.890:FF:000001">
    <property type="entry name" value="Galactokinase"/>
    <property type="match status" value="1"/>
</dbReference>
<feature type="domain" description="GHMP kinase N-terminal" evidence="9">
    <location>
        <begin position="106"/>
        <end position="192"/>
    </location>
</feature>
<protein>
    <recommendedName>
        <fullName evidence="14">Galactokinase</fullName>
    </recommendedName>
</protein>
<evidence type="ECO:0000256" key="1">
    <source>
        <dbReference type="ARBA" id="ARBA00006566"/>
    </source>
</evidence>
<dbReference type="SUPFAM" id="SSF54211">
    <property type="entry name" value="Ribosomal protein S5 domain 2-like"/>
    <property type="match status" value="1"/>
</dbReference>
<evidence type="ECO:0000256" key="3">
    <source>
        <dbReference type="ARBA" id="ARBA00022723"/>
    </source>
</evidence>
<dbReference type="PANTHER" id="PTHR10457:SF7">
    <property type="entry name" value="GALACTOKINASE-RELATED"/>
    <property type="match status" value="1"/>
</dbReference>
<evidence type="ECO:0000313" key="13">
    <source>
        <dbReference type="Proteomes" id="UP000245119"/>
    </source>
</evidence>
<dbReference type="GO" id="GO:0046872">
    <property type="term" value="F:metal ion binding"/>
    <property type="evidence" value="ECO:0007669"/>
    <property type="project" value="UniProtKB-KW"/>
</dbReference>
<evidence type="ECO:0000256" key="2">
    <source>
        <dbReference type="ARBA" id="ARBA00022679"/>
    </source>
</evidence>
<feature type="domain" description="GHMP kinase C-terminal" evidence="10">
    <location>
        <begin position="290"/>
        <end position="372"/>
    </location>
</feature>